<dbReference type="Proteomes" id="UP001174909">
    <property type="component" value="Unassembled WGS sequence"/>
</dbReference>
<keyword evidence="5" id="KW-1185">Reference proteome</keyword>
<dbReference type="PANTHER" id="PTHR13651">
    <property type="entry name" value="PROTEIN ABITRAM"/>
    <property type="match status" value="1"/>
</dbReference>
<dbReference type="GO" id="GO:0032433">
    <property type="term" value="C:filopodium tip"/>
    <property type="evidence" value="ECO:0007669"/>
    <property type="project" value="TreeGrafter"/>
</dbReference>
<evidence type="ECO:0000256" key="1">
    <source>
        <dbReference type="ARBA" id="ARBA00010764"/>
    </source>
</evidence>
<proteinExistence type="inferred from homology"/>
<protein>
    <recommendedName>
        <fullName evidence="2">Protein Abitram</fullName>
    </recommendedName>
    <alternativeName>
        <fullName evidence="3">Actin-binding transcription modulator</fullName>
    </alternativeName>
</protein>
<dbReference type="InterPro" id="IPR039169">
    <property type="entry name" value="Abitram"/>
</dbReference>
<reference evidence="4" key="1">
    <citation type="submission" date="2023-03" db="EMBL/GenBank/DDBJ databases">
        <authorList>
            <person name="Steffen K."/>
            <person name="Cardenas P."/>
        </authorList>
    </citation>
    <scope>NUCLEOTIDE SEQUENCE</scope>
</reference>
<dbReference type="GO" id="GO:0030833">
    <property type="term" value="P:regulation of actin filament polymerization"/>
    <property type="evidence" value="ECO:0007669"/>
    <property type="project" value="TreeGrafter"/>
</dbReference>
<accession>A0AA35TK35</accession>
<sequence length="141" mass="15501">MAEGVGFEIPVSVRERYYKTFCSVGGIEEQCVLQHSNRVCVVCLSPTHPLVKNSNVTVASIDFLVDGKRKKKVTNNSILCVVHCKSGVTYSLRSCVTGTLLEMNDQLLSKPTLIQSKPMGKGHIAILLPKDKYTVCVNMLT</sequence>
<dbReference type="PANTHER" id="PTHR13651:SF0">
    <property type="entry name" value="PROTEIN ABITRAM"/>
    <property type="match status" value="1"/>
</dbReference>
<evidence type="ECO:0000313" key="4">
    <source>
        <dbReference type="EMBL" id="CAI8049382.1"/>
    </source>
</evidence>
<comment type="similarity">
    <text evidence="1">Belongs to the ABITRAM family.</text>
</comment>
<dbReference type="InterPro" id="IPR033753">
    <property type="entry name" value="GCV_H/Fam206"/>
</dbReference>
<dbReference type="GO" id="GO:0051015">
    <property type="term" value="F:actin filament binding"/>
    <property type="evidence" value="ECO:0007669"/>
    <property type="project" value="TreeGrafter"/>
</dbReference>
<dbReference type="InterPro" id="IPR011053">
    <property type="entry name" value="Single_hybrid_motif"/>
</dbReference>
<dbReference type="EMBL" id="CASHTH010003787">
    <property type="protein sequence ID" value="CAI8049382.1"/>
    <property type="molecule type" value="Genomic_DNA"/>
</dbReference>
<dbReference type="Gene3D" id="2.40.50.100">
    <property type="match status" value="1"/>
</dbReference>
<gene>
    <name evidence="4" type="ORF">GBAR_LOCUS27201</name>
</gene>
<dbReference type="SUPFAM" id="SSF51230">
    <property type="entry name" value="Single hybrid motif"/>
    <property type="match status" value="1"/>
</dbReference>
<dbReference type="GO" id="GO:0003785">
    <property type="term" value="F:actin monomer binding"/>
    <property type="evidence" value="ECO:0007669"/>
    <property type="project" value="TreeGrafter"/>
</dbReference>
<dbReference type="GO" id="GO:0030027">
    <property type="term" value="C:lamellipodium"/>
    <property type="evidence" value="ECO:0007669"/>
    <property type="project" value="TreeGrafter"/>
</dbReference>
<evidence type="ECO:0000256" key="2">
    <source>
        <dbReference type="ARBA" id="ARBA00019325"/>
    </source>
</evidence>
<evidence type="ECO:0000313" key="5">
    <source>
        <dbReference type="Proteomes" id="UP001174909"/>
    </source>
</evidence>
<evidence type="ECO:0000256" key="3">
    <source>
        <dbReference type="ARBA" id="ARBA00030463"/>
    </source>
</evidence>
<dbReference type="Pfam" id="PF01597">
    <property type="entry name" value="GCV_H"/>
    <property type="match status" value="1"/>
</dbReference>
<name>A0AA35TK35_GEOBA</name>
<dbReference type="GO" id="GO:0051489">
    <property type="term" value="P:regulation of filopodium assembly"/>
    <property type="evidence" value="ECO:0007669"/>
    <property type="project" value="TreeGrafter"/>
</dbReference>
<dbReference type="GO" id="GO:0005634">
    <property type="term" value="C:nucleus"/>
    <property type="evidence" value="ECO:0007669"/>
    <property type="project" value="TreeGrafter"/>
</dbReference>
<organism evidence="4 5">
    <name type="scientific">Geodia barretti</name>
    <name type="common">Barrett's horny sponge</name>
    <dbReference type="NCBI Taxonomy" id="519541"/>
    <lineage>
        <taxon>Eukaryota</taxon>
        <taxon>Metazoa</taxon>
        <taxon>Porifera</taxon>
        <taxon>Demospongiae</taxon>
        <taxon>Heteroscleromorpha</taxon>
        <taxon>Tetractinellida</taxon>
        <taxon>Astrophorina</taxon>
        <taxon>Geodiidae</taxon>
        <taxon>Geodia</taxon>
    </lineage>
</organism>
<dbReference type="AlphaFoldDB" id="A0AA35TK35"/>
<comment type="caution">
    <text evidence="4">The sequence shown here is derived from an EMBL/GenBank/DDBJ whole genome shotgun (WGS) entry which is preliminary data.</text>
</comment>